<dbReference type="RefSeq" id="WP_035541989.1">
    <property type="nucleotide sequence ID" value="NZ_JAZHFZ010000003.1"/>
</dbReference>
<dbReference type="Proteomes" id="UP000321776">
    <property type="component" value="Unassembled WGS sequence"/>
</dbReference>
<accession>A0A5C6VD53</accession>
<dbReference type="AlphaFoldDB" id="A0A5C6VD53"/>
<organism evidence="3 4">
    <name type="scientific">Paraburkholderia azotifigens</name>
    <dbReference type="NCBI Taxonomy" id="2057004"/>
    <lineage>
        <taxon>Bacteria</taxon>
        <taxon>Pseudomonadati</taxon>
        <taxon>Pseudomonadota</taxon>
        <taxon>Betaproteobacteria</taxon>
        <taxon>Burkholderiales</taxon>
        <taxon>Burkholderiaceae</taxon>
        <taxon>Paraburkholderia</taxon>
    </lineage>
</organism>
<evidence type="ECO:0000313" key="4">
    <source>
        <dbReference type="Proteomes" id="UP000321776"/>
    </source>
</evidence>
<evidence type="ECO:0000313" key="2">
    <source>
        <dbReference type="EMBL" id="MEM5338991.1"/>
    </source>
</evidence>
<evidence type="ECO:0000313" key="3">
    <source>
        <dbReference type="EMBL" id="TXC83342.1"/>
    </source>
</evidence>
<reference evidence="3" key="2">
    <citation type="submission" date="2019-08" db="EMBL/GenBank/DDBJ databases">
        <authorList>
            <person name="Im W.-T."/>
        </authorList>
    </citation>
    <scope>NUCLEOTIDE SEQUENCE</scope>
    <source>
        <strain evidence="3">NF 2-5-3</strain>
    </source>
</reference>
<dbReference type="Proteomes" id="UP001481677">
    <property type="component" value="Unassembled WGS sequence"/>
</dbReference>
<dbReference type="EMBL" id="JAZHGA010000003">
    <property type="protein sequence ID" value="MEM5338991.1"/>
    <property type="molecule type" value="Genomic_DNA"/>
</dbReference>
<sequence>MKRAIQRLTFALSFIAASVVGGWWLGRLTSSLSFEMPLWLESTIKAGMRLAGATDPLDPEDIETFGLFALFFAYCIAVATVLAIALLLLRQHPGRRRQ</sequence>
<feature type="transmembrane region" description="Helical" evidence="1">
    <location>
        <begin position="7"/>
        <end position="26"/>
    </location>
</feature>
<name>A0A5C6VD53_9BURK</name>
<gene>
    <name evidence="3" type="ORF">FRZ40_23360</name>
    <name evidence="2" type="ORF">V4C56_05040</name>
</gene>
<protein>
    <submittedName>
        <fullName evidence="3">Uncharacterized protein</fullName>
    </submittedName>
</protein>
<keyword evidence="1" id="KW-0472">Membrane</keyword>
<evidence type="ECO:0000256" key="1">
    <source>
        <dbReference type="SAM" id="Phobius"/>
    </source>
</evidence>
<comment type="caution">
    <text evidence="3">The sequence shown here is derived from an EMBL/GenBank/DDBJ whole genome shotgun (WGS) entry which is preliminary data.</text>
</comment>
<keyword evidence="1" id="KW-0812">Transmembrane</keyword>
<reference evidence="2 5" key="3">
    <citation type="submission" date="2024-01" db="EMBL/GenBank/DDBJ databases">
        <title>The diversity of rhizobia nodulating Mimosa spp. in eleven states of Brazil covering several biomes is determined by host plant, location, and edaphic factors.</title>
        <authorList>
            <person name="Rouws L."/>
            <person name="Barauna A."/>
            <person name="Beukes C."/>
            <person name="De Faria S.M."/>
            <person name="Gross E."/>
            <person name="Dos Reis Junior F.B."/>
            <person name="Simon M."/>
            <person name="Maluk M."/>
            <person name="Odee D.W."/>
            <person name="Kenicer G."/>
            <person name="Young J.P.W."/>
            <person name="Reis V.M."/>
            <person name="Zilli J."/>
            <person name="James E.K."/>
        </authorList>
    </citation>
    <scope>NUCLEOTIDE SEQUENCE [LARGE SCALE GENOMIC DNA]</scope>
    <source>
        <strain evidence="2 5">JPY530</strain>
    </source>
</reference>
<feature type="transmembrane region" description="Helical" evidence="1">
    <location>
        <begin position="65"/>
        <end position="89"/>
    </location>
</feature>
<proteinExistence type="predicted"/>
<keyword evidence="5" id="KW-1185">Reference proteome</keyword>
<dbReference type="EMBL" id="VOQS01000003">
    <property type="protein sequence ID" value="TXC83342.1"/>
    <property type="molecule type" value="Genomic_DNA"/>
</dbReference>
<reference evidence="3 4" key="1">
    <citation type="journal article" date="2018" name="Int. J. Syst. Evol. Microbiol.">
        <title>Paraburkholderia azotifigens sp. nov., a nitrogen-fixing bacterium isolated from paddy soil.</title>
        <authorList>
            <person name="Choi G.M."/>
            <person name="Im W.T."/>
        </authorList>
    </citation>
    <scope>NUCLEOTIDE SEQUENCE [LARGE SCALE GENOMIC DNA]</scope>
    <source>
        <strain evidence="3 4">NF 2-5-3</strain>
    </source>
</reference>
<keyword evidence="1" id="KW-1133">Transmembrane helix</keyword>
<evidence type="ECO:0000313" key="5">
    <source>
        <dbReference type="Proteomes" id="UP001481677"/>
    </source>
</evidence>